<gene>
    <name evidence="1" type="ORF">NK6_269</name>
</gene>
<proteinExistence type="predicted"/>
<dbReference type="AlphaFoldDB" id="A0A0E4BK18"/>
<reference evidence="1 2" key="1">
    <citation type="submission" date="2014-11" db="EMBL/GenBank/DDBJ databases">
        <title>Symbiosis island explosion on the genome of extra-slow-growing strains of soybean bradyrhizobia with massive insertion sequences.</title>
        <authorList>
            <person name="Iida T."/>
            <person name="Minamisawa K."/>
        </authorList>
    </citation>
    <scope>NUCLEOTIDE SEQUENCE [LARGE SCALE GENOMIC DNA]</scope>
    <source>
        <strain evidence="1 2">NK6</strain>
    </source>
</reference>
<protein>
    <submittedName>
        <fullName evidence="1">Uncharacterized protein</fullName>
    </submittedName>
</protein>
<sequence>MTAKSDDLIHADRHGAIVIALGVAAKLPEATELCGRRETPILGIARSPDFSLEKLKAALMRSAEIH</sequence>
<dbReference type="Proteomes" id="UP000063308">
    <property type="component" value="Chromosome"/>
</dbReference>
<organism evidence="1 2">
    <name type="scientific">Bradyrhizobium diazoefficiens</name>
    <dbReference type="NCBI Taxonomy" id="1355477"/>
    <lineage>
        <taxon>Bacteria</taxon>
        <taxon>Pseudomonadati</taxon>
        <taxon>Pseudomonadota</taxon>
        <taxon>Alphaproteobacteria</taxon>
        <taxon>Hyphomicrobiales</taxon>
        <taxon>Nitrobacteraceae</taxon>
        <taxon>Bradyrhizobium</taxon>
    </lineage>
</organism>
<dbReference type="EMBL" id="AP014685">
    <property type="protein sequence ID" value="BAR53457.1"/>
    <property type="molecule type" value="Genomic_DNA"/>
</dbReference>
<evidence type="ECO:0000313" key="2">
    <source>
        <dbReference type="Proteomes" id="UP000063308"/>
    </source>
</evidence>
<evidence type="ECO:0000313" key="1">
    <source>
        <dbReference type="EMBL" id="BAR53457.1"/>
    </source>
</evidence>
<name>A0A0E4BK18_9BRAD</name>
<accession>A0A0E4BK18</accession>